<comment type="subcellular location">
    <subcellularLocation>
        <location evidence="1">Endomembrane system</location>
        <topology evidence="1">Multi-pass membrane protein</topology>
    </subcellularLocation>
</comment>
<evidence type="ECO:0000256" key="10">
    <source>
        <dbReference type="SAM" id="Phobius"/>
    </source>
</evidence>
<organism evidence="12 13">
    <name type="scientific">Nepenthes gracilis</name>
    <name type="common">Slender pitcher plant</name>
    <dbReference type="NCBI Taxonomy" id="150966"/>
    <lineage>
        <taxon>Eukaryota</taxon>
        <taxon>Viridiplantae</taxon>
        <taxon>Streptophyta</taxon>
        <taxon>Embryophyta</taxon>
        <taxon>Tracheophyta</taxon>
        <taxon>Spermatophyta</taxon>
        <taxon>Magnoliopsida</taxon>
        <taxon>eudicotyledons</taxon>
        <taxon>Gunneridae</taxon>
        <taxon>Pentapetalae</taxon>
        <taxon>Caryophyllales</taxon>
        <taxon>Nepenthaceae</taxon>
        <taxon>Nepenthes</taxon>
    </lineage>
</organism>
<gene>
    <name evidence="12" type="ORF">Nepgr_000651</name>
</gene>
<keyword evidence="13" id="KW-1185">Reference proteome</keyword>
<dbReference type="SUPFAM" id="SSF81324">
    <property type="entry name" value="Voltage-gated potassium channels"/>
    <property type="match status" value="1"/>
</dbReference>
<dbReference type="Gene3D" id="1.10.287.70">
    <property type="match status" value="1"/>
</dbReference>
<dbReference type="SMART" id="SM00100">
    <property type="entry name" value="cNMP"/>
    <property type="match status" value="1"/>
</dbReference>
<dbReference type="SUPFAM" id="SSF51206">
    <property type="entry name" value="cAMP-binding domain-like"/>
    <property type="match status" value="1"/>
</dbReference>
<evidence type="ECO:0000256" key="9">
    <source>
        <dbReference type="ARBA" id="ARBA00023303"/>
    </source>
</evidence>
<dbReference type="PANTHER" id="PTHR45651">
    <property type="entry name" value="CYCLIC NUCLEOTIDE-GATED ION CHANNEL 15-RELATED-RELATED"/>
    <property type="match status" value="1"/>
</dbReference>
<evidence type="ECO:0000256" key="3">
    <source>
        <dbReference type="ARBA" id="ARBA00022448"/>
    </source>
</evidence>
<dbReference type="InterPro" id="IPR003938">
    <property type="entry name" value="K_chnl_volt-dep_EAG/ELK/ERG"/>
</dbReference>
<reference evidence="12" key="1">
    <citation type="submission" date="2023-05" db="EMBL/GenBank/DDBJ databases">
        <title>Nepenthes gracilis genome sequencing.</title>
        <authorList>
            <person name="Fukushima K."/>
        </authorList>
    </citation>
    <scope>NUCLEOTIDE SEQUENCE</scope>
    <source>
        <strain evidence="12">SING2019-196</strain>
    </source>
</reference>
<dbReference type="InterPro" id="IPR005821">
    <property type="entry name" value="Ion_trans_dom"/>
</dbReference>
<feature type="transmembrane region" description="Helical" evidence="10">
    <location>
        <begin position="87"/>
        <end position="105"/>
    </location>
</feature>
<dbReference type="AlphaFoldDB" id="A0AAD3P436"/>
<keyword evidence="9" id="KW-0407">Ion channel</keyword>
<evidence type="ECO:0000256" key="6">
    <source>
        <dbReference type="ARBA" id="ARBA00023065"/>
    </source>
</evidence>
<dbReference type="PRINTS" id="PR01463">
    <property type="entry name" value="EAGCHANLFMLY"/>
</dbReference>
<comment type="similarity">
    <text evidence="2">Belongs to the cyclic nucleotide-gated cation channel (TC 1.A.1.5) family.</text>
</comment>
<dbReference type="GO" id="GO:0005249">
    <property type="term" value="F:voltage-gated potassium channel activity"/>
    <property type="evidence" value="ECO:0007669"/>
    <property type="project" value="InterPro"/>
</dbReference>
<evidence type="ECO:0000313" key="13">
    <source>
        <dbReference type="Proteomes" id="UP001279734"/>
    </source>
</evidence>
<dbReference type="Pfam" id="PF00520">
    <property type="entry name" value="Ion_trans"/>
    <property type="match status" value="1"/>
</dbReference>
<feature type="transmembrane region" description="Helical" evidence="10">
    <location>
        <begin position="210"/>
        <end position="228"/>
    </location>
</feature>
<evidence type="ECO:0000256" key="8">
    <source>
        <dbReference type="ARBA" id="ARBA00023286"/>
    </source>
</evidence>
<keyword evidence="8" id="KW-1071">Ligand-gated ion channel</keyword>
<dbReference type="GO" id="GO:0016020">
    <property type="term" value="C:membrane"/>
    <property type="evidence" value="ECO:0007669"/>
    <property type="project" value="InterPro"/>
</dbReference>
<evidence type="ECO:0000313" key="12">
    <source>
        <dbReference type="EMBL" id="GMG98811.1"/>
    </source>
</evidence>
<dbReference type="PANTHER" id="PTHR45651:SF12">
    <property type="entry name" value="CYCLIC NUCLEOTIDE-GATED ION CHANNEL 15-RELATED"/>
    <property type="match status" value="1"/>
</dbReference>
<dbReference type="InterPro" id="IPR000595">
    <property type="entry name" value="cNMP-bd_dom"/>
</dbReference>
<evidence type="ECO:0000256" key="4">
    <source>
        <dbReference type="ARBA" id="ARBA00022692"/>
    </source>
</evidence>
<dbReference type="Gene3D" id="2.60.120.10">
    <property type="entry name" value="Jelly Rolls"/>
    <property type="match status" value="1"/>
</dbReference>
<dbReference type="InterPro" id="IPR014710">
    <property type="entry name" value="RmlC-like_jellyroll"/>
</dbReference>
<keyword evidence="6" id="KW-0406">Ion transport</keyword>
<feature type="transmembrane region" description="Helical" evidence="10">
    <location>
        <begin position="248"/>
        <end position="267"/>
    </location>
</feature>
<comment type="caution">
    <text evidence="12">The sequence shown here is derived from an EMBL/GenBank/DDBJ whole genome shotgun (WGS) entry which is preliminary data.</text>
</comment>
<evidence type="ECO:0000256" key="1">
    <source>
        <dbReference type="ARBA" id="ARBA00004127"/>
    </source>
</evidence>
<evidence type="ECO:0000256" key="5">
    <source>
        <dbReference type="ARBA" id="ARBA00022989"/>
    </source>
</evidence>
<dbReference type="InterPro" id="IPR018490">
    <property type="entry name" value="cNMP-bd_dom_sf"/>
</dbReference>
<dbReference type="Gene3D" id="1.10.287.630">
    <property type="entry name" value="Helix hairpin bin"/>
    <property type="match status" value="1"/>
</dbReference>
<dbReference type="Proteomes" id="UP001279734">
    <property type="component" value="Unassembled WGS sequence"/>
</dbReference>
<protein>
    <recommendedName>
        <fullName evidence="11">Cyclic nucleotide-binding domain-containing protein</fullName>
    </recommendedName>
</protein>
<keyword evidence="4 10" id="KW-0812">Transmembrane</keyword>
<dbReference type="FunFam" id="2.60.120.10:FF:000024">
    <property type="entry name" value="Cyclic nucleotide-gated ion channel 1"/>
    <property type="match status" value="1"/>
</dbReference>
<name>A0AAD3P436_NEPGR</name>
<keyword evidence="5 10" id="KW-1133">Transmembrane helix</keyword>
<dbReference type="EMBL" id="BSYO01000001">
    <property type="protein sequence ID" value="GMG98811.1"/>
    <property type="molecule type" value="Genomic_DNA"/>
</dbReference>
<accession>A0AAD3P436</accession>
<evidence type="ECO:0000256" key="7">
    <source>
        <dbReference type="ARBA" id="ARBA00023136"/>
    </source>
</evidence>
<keyword evidence="3" id="KW-0813">Transport</keyword>
<sequence>MIRRKRRSRIADDHGELENIISGTNNVGNVGDAKFSNKTEKDPIEENFTSSCCFKPKVAFPEDFDKVDRSWLILDPQAEAASRWNKIFLAASLFSLFIDPLFLFSPDISEAELCARDAGDASMDFVLTVLRSVNDVFYAVNLFVRFRTAYVAPSSRVLGRGELVIDPWKIALNYLARNFWFDVLASLPLPQVIIWGVIPNVNEPTTKIYLRFSIIIQYMLRLALLFPLSSKISKATGASPRTAWTGAAYNMMLYYLISHVAGAYWYLLSLQRQEVCWRSECDQEIPSCQYSFFDCSAISEAGRSAWLAKTNVTNICNPNNNFFNFGIYQIALQVGSPSSTFFRKYFYSFWWGLQSLCSIGNNLSTSSNVVENVFTNLVAILGLILFALLIGNIQTYLDSTSLRLEEWRSRRTDTEQWMHHRKLPSSLRRWVRKYDQYKWVATRGIDEEALIKDLPSNLRRKINRHLYFDLLRQVPIFDEMDDKMLDAICERLKPSLCIKGTILFREGDPVYKMLFIIRGNLDSYTTNGGRIGFFNSSSMGPGNFCGEELLTWALDPHPSLTLPSSTRTVKAISDVEAFCLMPEDLKYVATQFKKLHSKKLVHNFRFHSHQWRTWAACYIQAAWRRYKKREQLACDPPVTQEMDMLLPAVFGPDSSCLDDDPSDFSSGVAI</sequence>
<dbReference type="CDD" id="cd00038">
    <property type="entry name" value="CAP_ED"/>
    <property type="match status" value="1"/>
</dbReference>
<feature type="domain" description="Cyclic nucleotide-binding" evidence="11">
    <location>
        <begin position="476"/>
        <end position="559"/>
    </location>
</feature>
<evidence type="ECO:0000259" key="11">
    <source>
        <dbReference type="PROSITE" id="PS50042"/>
    </source>
</evidence>
<evidence type="ECO:0000256" key="2">
    <source>
        <dbReference type="ARBA" id="ARBA00010486"/>
    </source>
</evidence>
<dbReference type="GO" id="GO:0012505">
    <property type="term" value="C:endomembrane system"/>
    <property type="evidence" value="ECO:0007669"/>
    <property type="project" value="UniProtKB-SubCell"/>
</dbReference>
<keyword evidence="7 10" id="KW-0472">Membrane</keyword>
<proteinExistence type="inferred from homology"/>
<feature type="transmembrane region" description="Helical" evidence="10">
    <location>
        <begin position="179"/>
        <end position="198"/>
    </location>
</feature>
<feature type="transmembrane region" description="Helical" evidence="10">
    <location>
        <begin position="373"/>
        <end position="393"/>
    </location>
</feature>
<dbReference type="PROSITE" id="PS50042">
    <property type="entry name" value="CNMP_BINDING_3"/>
    <property type="match status" value="1"/>
</dbReference>